<dbReference type="InterPro" id="IPR018485">
    <property type="entry name" value="FGGY_C"/>
</dbReference>
<evidence type="ECO:0000259" key="13">
    <source>
        <dbReference type="Pfam" id="PF00370"/>
    </source>
</evidence>
<dbReference type="Pfam" id="PF02782">
    <property type="entry name" value="FGGY_C"/>
    <property type="match status" value="1"/>
</dbReference>
<evidence type="ECO:0000256" key="10">
    <source>
        <dbReference type="ARBA" id="ARBA00052101"/>
    </source>
</evidence>
<name>A0AAV8W6P1_9CUCU</name>
<dbReference type="Pfam" id="PF00370">
    <property type="entry name" value="FGGY_N"/>
    <property type="match status" value="1"/>
</dbReference>
<dbReference type="PIRSF" id="PIRSF000538">
    <property type="entry name" value="GlpK"/>
    <property type="match status" value="1"/>
</dbReference>
<dbReference type="GO" id="GO:0046167">
    <property type="term" value="P:glycerol-3-phosphate biosynthetic process"/>
    <property type="evidence" value="ECO:0007669"/>
    <property type="project" value="TreeGrafter"/>
</dbReference>
<proteinExistence type="inferred from homology"/>
<dbReference type="PANTHER" id="PTHR10196">
    <property type="entry name" value="SUGAR KINASE"/>
    <property type="match status" value="1"/>
</dbReference>
<dbReference type="AlphaFoldDB" id="A0AAV8W6P1"/>
<dbReference type="NCBIfam" id="NF000756">
    <property type="entry name" value="PRK00047.1"/>
    <property type="match status" value="1"/>
</dbReference>
<evidence type="ECO:0000256" key="7">
    <source>
        <dbReference type="ARBA" id="ARBA00022798"/>
    </source>
</evidence>
<comment type="similarity">
    <text evidence="2 12">Belongs to the FGGY kinase family.</text>
</comment>
<keyword evidence="5" id="KW-0547">Nucleotide-binding</keyword>
<dbReference type="NCBIfam" id="TIGR01311">
    <property type="entry name" value="glycerol_kin"/>
    <property type="match status" value="1"/>
</dbReference>
<evidence type="ECO:0000256" key="8">
    <source>
        <dbReference type="ARBA" id="ARBA00022840"/>
    </source>
</evidence>
<dbReference type="InterPro" id="IPR043129">
    <property type="entry name" value="ATPase_NBD"/>
</dbReference>
<dbReference type="CDD" id="cd07792">
    <property type="entry name" value="ASKHA_NBD_FGGY_GK1-3-like"/>
    <property type="match status" value="1"/>
</dbReference>
<evidence type="ECO:0000256" key="5">
    <source>
        <dbReference type="ARBA" id="ARBA00022741"/>
    </source>
</evidence>
<reference evidence="15 16" key="1">
    <citation type="journal article" date="2023" name="Insect Mol. Biol.">
        <title>Genome sequencing provides insights into the evolution of gene families encoding plant cell wall-degrading enzymes in longhorned beetles.</title>
        <authorList>
            <person name="Shin N.R."/>
            <person name="Okamura Y."/>
            <person name="Kirsch R."/>
            <person name="Pauchet Y."/>
        </authorList>
    </citation>
    <scope>NUCLEOTIDE SEQUENCE [LARGE SCALE GENOMIC DNA]</scope>
    <source>
        <strain evidence="15">EAD_L_NR</strain>
    </source>
</reference>
<evidence type="ECO:0000259" key="14">
    <source>
        <dbReference type="Pfam" id="PF02782"/>
    </source>
</evidence>
<dbReference type="InterPro" id="IPR018483">
    <property type="entry name" value="Carb_kinase_FGGY_CS"/>
</dbReference>
<dbReference type="FunFam" id="3.30.420.40:FF:000177">
    <property type="entry name" value="Glycerol kinase"/>
    <property type="match status" value="1"/>
</dbReference>
<keyword evidence="8" id="KW-0067">ATP-binding</keyword>
<dbReference type="PANTHER" id="PTHR10196:SF82">
    <property type="entry name" value="GLYCEROL KINASE"/>
    <property type="match status" value="1"/>
</dbReference>
<dbReference type="FunFam" id="3.30.420.40:FF:000108">
    <property type="entry name" value="Glycerol kinase, glycosomal"/>
    <property type="match status" value="1"/>
</dbReference>
<evidence type="ECO:0000256" key="4">
    <source>
        <dbReference type="ARBA" id="ARBA00022679"/>
    </source>
</evidence>
<dbReference type="InterPro" id="IPR018484">
    <property type="entry name" value="FGGY_N"/>
</dbReference>
<dbReference type="InterPro" id="IPR042018">
    <property type="entry name" value="GK1-3_metazoan-type"/>
</dbReference>
<comment type="pathway">
    <text evidence="1">Polyol metabolism; glycerol degradation via glycerol kinase pathway; sn-glycerol 3-phosphate from glycerol: step 1/1.</text>
</comment>
<evidence type="ECO:0000256" key="6">
    <source>
        <dbReference type="ARBA" id="ARBA00022777"/>
    </source>
</evidence>
<feature type="domain" description="Carbohydrate kinase FGGY N-terminal" evidence="13">
    <location>
        <begin position="8"/>
        <end position="264"/>
    </location>
</feature>
<dbReference type="PROSITE" id="PS00445">
    <property type="entry name" value="FGGY_KINASES_2"/>
    <property type="match status" value="1"/>
</dbReference>
<dbReference type="GO" id="GO:0005524">
    <property type="term" value="F:ATP binding"/>
    <property type="evidence" value="ECO:0007669"/>
    <property type="project" value="UniProtKB-KW"/>
</dbReference>
<feature type="non-terminal residue" evidence="15">
    <location>
        <position position="1"/>
    </location>
</feature>
<evidence type="ECO:0000256" key="1">
    <source>
        <dbReference type="ARBA" id="ARBA00005190"/>
    </source>
</evidence>
<protein>
    <recommendedName>
        <fullName evidence="11">Probable glycerol kinase</fullName>
        <ecNumber evidence="3">2.7.1.30</ecNumber>
    </recommendedName>
    <alternativeName>
        <fullName evidence="9">ATP:glycerol 3-phosphotransferase</fullName>
    </alternativeName>
</protein>
<keyword evidence="4 12" id="KW-0808">Transferase</keyword>
<dbReference type="GO" id="GO:0005739">
    <property type="term" value="C:mitochondrion"/>
    <property type="evidence" value="ECO:0007669"/>
    <property type="project" value="TreeGrafter"/>
</dbReference>
<dbReference type="Proteomes" id="UP001159042">
    <property type="component" value="Unassembled WGS sequence"/>
</dbReference>
<dbReference type="InterPro" id="IPR005999">
    <property type="entry name" value="Glycerol_kin"/>
</dbReference>
<evidence type="ECO:0000256" key="11">
    <source>
        <dbReference type="ARBA" id="ARBA00071571"/>
    </source>
</evidence>
<comment type="catalytic activity">
    <reaction evidence="10">
        <text>glycerol + ATP = sn-glycerol 3-phosphate + ADP + H(+)</text>
        <dbReference type="Rhea" id="RHEA:21644"/>
        <dbReference type="ChEBI" id="CHEBI:15378"/>
        <dbReference type="ChEBI" id="CHEBI:17754"/>
        <dbReference type="ChEBI" id="CHEBI:30616"/>
        <dbReference type="ChEBI" id="CHEBI:57597"/>
        <dbReference type="ChEBI" id="CHEBI:456216"/>
        <dbReference type="EC" id="2.7.1.30"/>
    </reaction>
</comment>
<evidence type="ECO:0000313" key="15">
    <source>
        <dbReference type="EMBL" id="KAJ8922277.1"/>
    </source>
</evidence>
<comment type="caution">
    <text evidence="15">The sequence shown here is derived from an EMBL/GenBank/DDBJ whole genome shotgun (WGS) entry which is preliminary data.</text>
</comment>
<evidence type="ECO:0000313" key="16">
    <source>
        <dbReference type="Proteomes" id="UP001159042"/>
    </source>
</evidence>
<organism evidence="15 16">
    <name type="scientific">Exocentrus adspersus</name>
    <dbReference type="NCBI Taxonomy" id="1586481"/>
    <lineage>
        <taxon>Eukaryota</taxon>
        <taxon>Metazoa</taxon>
        <taxon>Ecdysozoa</taxon>
        <taxon>Arthropoda</taxon>
        <taxon>Hexapoda</taxon>
        <taxon>Insecta</taxon>
        <taxon>Pterygota</taxon>
        <taxon>Neoptera</taxon>
        <taxon>Endopterygota</taxon>
        <taxon>Coleoptera</taxon>
        <taxon>Polyphaga</taxon>
        <taxon>Cucujiformia</taxon>
        <taxon>Chrysomeloidea</taxon>
        <taxon>Cerambycidae</taxon>
        <taxon>Lamiinae</taxon>
        <taxon>Acanthocinini</taxon>
        <taxon>Exocentrus</taxon>
    </lineage>
</organism>
<keyword evidence="6 12" id="KW-0418">Kinase</keyword>
<keyword evidence="7" id="KW-0319">Glycerol metabolism</keyword>
<dbReference type="SUPFAM" id="SSF53067">
    <property type="entry name" value="Actin-like ATPase domain"/>
    <property type="match status" value="2"/>
</dbReference>
<evidence type="ECO:0000256" key="2">
    <source>
        <dbReference type="ARBA" id="ARBA00009156"/>
    </source>
</evidence>
<evidence type="ECO:0000256" key="9">
    <source>
        <dbReference type="ARBA" id="ARBA00043149"/>
    </source>
</evidence>
<dbReference type="PROSITE" id="PS00933">
    <property type="entry name" value="FGGY_KINASES_1"/>
    <property type="match status" value="1"/>
</dbReference>
<accession>A0AAV8W6P1</accession>
<dbReference type="Gene3D" id="3.30.420.40">
    <property type="match status" value="2"/>
</dbReference>
<dbReference type="InterPro" id="IPR000577">
    <property type="entry name" value="Carb_kinase_FGGY"/>
</dbReference>
<evidence type="ECO:0000256" key="12">
    <source>
        <dbReference type="RuleBase" id="RU003733"/>
    </source>
</evidence>
<evidence type="ECO:0000256" key="3">
    <source>
        <dbReference type="ARBA" id="ARBA00012099"/>
    </source>
</evidence>
<dbReference type="GO" id="GO:0006071">
    <property type="term" value="P:glycerol metabolic process"/>
    <property type="evidence" value="ECO:0007669"/>
    <property type="project" value="UniProtKB-KW"/>
</dbReference>
<dbReference type="EMBL" id="JANEYG010000007">
    <property type="protein sequence ID" value="KAJ8922277.1"/>
    <property type="molecule type" value="Genomic_DNA"/>
</dbReference>
<dbReference type="GO" id="GO:0004370">
    <property type="term" value="F:glycerol kinase activity"/>
    <property type="evidence" value="ECO:0007669"/>
    <property type="project" value="UniProtKB-EC"/>
</dbReference>
<dbReference type="GO" id="GO:0006641">
    <property type="term" value="P:triglyceride metabolic process"/>
    <property type="evidence" value="ECO:0007669"/>
    <property type="project" value="TreeGrafter"/>
</dbReference>
<dbReference type="EC" id="2.7.1.30" evidence="3"/>
<feature type="domain" description="Carbohydrate kinase FGGY C-terminal" evidence="14">
    <location>
        <begin position="274"/>
        <end position="484"/>
    </location>
</feature>
<keyword evidence="16" id="KW-1185">Reference proteome</keyword>
<gene>
    <name evidence="15" type="ORF">NQ315_004216</name>
</gene>
<sequence length="530" mass="57221">IAEMGPLVGAIDEGTSSARFILFEAGTTNVVASHQQELSQIHPQEGWVEQDPMEILKVVSNCIEHGIDKLIAAGGSVNDIVAVGITNQRESTIVWDKTTGEPLYNSIVWLDVRTSSTVDQLLDEVPNKSRNKNYLKPLCGLPLSPYFSAVKLKWLQENIPKVKKSMAAGNCLFGTVDSWLIWNLTGGKNGGIHITDVTNASRTMLMNIETLKWDRVLINFFGIPSSVLPVIKSSSEVYGTVAEGSLRGVPLAGCLGDQQSALVGQQCLNRGQAKATYGTGCFLLYNTGNIKVHSTKGLLTTVAYKLGPKSPAVYALEGSVAVAGAALNWLRDNLSILPSFGDAQEISEKAVGIEGGEVYFVPAFSGLYAPYWQQEARGVIIGLSEDTQACHIVRATLEAVCFQVRDILEAMNKDYGSNLSTLQASFFPSISFLQNICSFLQVDGGMTANSLLMQLQADLAGITILKPSMAESTALGAAMVAGAAVGCWDLEGPPLDIPSIEWFPKISEDERDVVYTKWKMAVERSMGWIV</sequence>